<reference evidence="2 3" key="1">
    <citation type="submission" date="2016-10" db="EMBL/GenBank/DDBJ databases">
        <authorList>
            <person name="de Groot N.N."/>
        </authorList>
    </citation>
    <scope>NUCLEOTIDE SEQUENCE [LARGE SCALE GENOMIC DNA]</scope>
    <source>
        <strain evidence="2 3">CGMCC 1.9156</strain>
    </source>
</reference>
<evidence type="ECO:0000313" key="2">
    <source>
        <dbReference type="EMBL" id="SFF56123.1"/>
    </source>
</evidence>
<name>A0A1I2JQA3_9BACT</name>
<dbReference type="SUPFAM" id="SSF100950">
    <property type="entry name" value="NagB/RpiA/CoA transferase-like"/>
    <property type="match status" value="1"/>
</dbReference>
<dbReference type="PANTHER" id="PTHR11280">
    <property type="entry name" value="GLUCOSAMINE-6-PHOSPHATE ISOMERASE"/>
    <property type="match status" value="1"/>
</dbReference>
<evidence type="ECO:0000313" key="3">
    <source>
        <dbReference type="Proteomes" id="UP000198964"/>
    </source>
</evidence>
<dbReference type="GO" id="GO:0019262">
    <property type="term" value="P:N-acetylneuraminate catabolic process"/>
    <property type="evidence" value="ECO:0007669"/>
    <property type="project" value="TreeGrafter"/>
</dbReference>
<feature type="domain" description="Glucosamine/galactosamine-6-phosphate isomerase" evidence="1">
    <location>
        <begin position="22"/>
        <end position="236"/>
    </location>
</feature>
<proteinExistence type="predicted"/>
<dbReference type="InterPro" id="IPR037171">
    <property type="entry name" value="NagB/RpiA_transferase-like"/>
</dbReference>
<accession>A0A1I2JQA3</accession>
<keyword evidence="3" id="KW-1185">Reference proteome</keyword>
<dbReference type="GO" id="GO:0004342">
    <property type="term" value="F:glucosamine-6-phosphate deaminase activity"/>
    <property type="evidence" value="ECO:0007669"/>
    <property type="project" value="InterPro"/>
</dbReference>
<protein>
    <submittedName>
        <fullName evidence="2">Glucosamine-6-phosphate deaminase</fullName>
    </submittedName>
</protein>
<dbReference type="Gene3D" id="3.40.50.1360">
    <property type="match status" value="1"/>
</dbReference>
<dbReference type="GO" id="GO:0006046">
    <property type="term" value="P:N-acetylglucosamine catabolic process"/>
    <property type="evidence" value="ECO:0007669"/>
    <property type="project" value="TreeGrafter"/>
</dbReference>
<dbReference type="STRING" id="655355.SAMN05216283_10992"/>
<dbReference type="CDD" id="cd01399">
    <property type="entry name" value="GlcN6P_deaminase"/>
    <property type="match status" value="1"/>
</dbReference>
<dbReference type="PANTHER" id="PTHR11280:SF6">
    <property type="entry name" value="GLUCOSAMINE-6-PHOSPHATE ISOMERASE NAGB"/>
    <property type="match status" value="1"/>
</dbReference>
<dbReference type="GO" id="GO:0006043">
    <property type="term" value="P:glucosamine catabolic process"/>
    <property type="evidence" value="ECO:0007669"/>
    <property type="project" value="TreeGrafter"/>
</dbReference>
<dbReference type="Proteomes" id="UP000198964">
    <property type="component" value="Unassembled WGS sequence"/>
</dbReference>
<dbReference type="GO" id="GO:0005975">
    <property type="term" value="P:carbohydrate metabolic process"/>
    <property type="evidence" value="ECO:0007669"/>
    <property type="project" value="InterPro"/>
</dbReference>
<sequence length="259" mass="28886">MKNINFQADKLEVKLFETNDIIGQVAAKSVAGILQEAIAQRGVANLILATGASQFKFLEHLQKQTIDWQKVTVFHLDEYKDLPETHPASFRKYLKERILEKVNPREVHYLNGDAPDVDAEVARYEKLLKGHSIDVACIGIGENGHIAFNDPPVADFNDPKLVKVVELDEACRLQQLGEGWFPTLSDVPKEALSLTIPAIMRAKKISCVVPGIQKAKAVFNTLNQEISTACPATILREHPHAILYLDRLSSADLKLKEML</sequence>
<dbReference type="InterPro" id="IPR004547">
    <property type="entry name" value="Glucosamine6P_isomerase"/>
</dbReference>
<organism evidence="2 3">
    <name type="scientific">Sunxiuqinia elliptica</name>
    <dbReference type="NCBI Taxonomy" id="655355"/>
    <lineage>
        <taxon>Bacteria</taxon>
        <taxon>Pseudomonadati</taxon>
        <taxon>Bacteroidota</taxon>
        <taxon>Bacteroidia</taxon>
        <taxon>Marinilabiliales</taxon>
        <taxon>Prolixibacteraceae</taxon>
        <taxon>Sunxiuqinia</taxon>
    </lineage>
</organism>
<gene>
    <name evidence="2" type="ORF">SAMN05216283_10992</name>
</gene>
<dbReference type="GO" id="GO:0042802">
    <property type="term" value="F:identical protein binding"/>
    <property type="evidence" value="ECO:0007669"/>
    <property type="project" value="TreeGrafter"/>
</dbReference>
<dbReference type="InterPro" id="IPR006148">
    <property type="entry name" value="Glc/Gal-6P_isomerase"/>
</dbReference>
<dbReference type="RefSeq" id="WP_093920778.1">
    <property type="nucleotide sequence ID" value="NZ_FONW01000009.1"/>
</dbReference>
<dbReference type="GO" id="GO:0005737">
    <property type="term" value="C:cytoplasm"/>
    <property type="evidence" value="ECO:0007669"/>
    <property type="project" value="TreeGrafter"/>
</dbReference>
<dbReference type="Pfam" id="PF01182">
    <property type="entry name" value="Glucosamine_iso"/>
    <property type="match status" value="1"/>
</dbReference>
<dbReference type="AlphaFoldDB" id="A0A1I2JQA3"/>
<dbReference type="EMBL" id="FONW01000009">
    <property type="protein sequence ID" value="SFF56123.1"/>
    <property type="molecule type" value="Genomic_DNA"/>
</dbReference>
<evidence type="ECO:0000259" key="1">
    <source>
        <dbReference type="Pfam" id="PF01182"/>
    </source>
</evidence>